<evidence type="ECO:0000256" key="2">
    <source>
        <dbReference type="ARBA" id="ARBA00022737"/>
    </source>
</evidence>
<dbReference type="InterPro" id="IPR006652">
    <property type="entry name" value="Kelch_1"/>
</dbReference>
<reference evidence="4" key="1">
    <citation type="submission" date="2024-02" db="EMBL/GenBank/DDBJ databases">
        <authorList>
            <consortium name="ELIXIR-Norway"/>
            <consortium name="Elixir Norway"/>
        </authorList>
    </citation>
    <scope>NUCLEOTIDE SEQUENCE</scope>
</reference>
<dbReference type="SUPFAM" id="SSF117281">
    <property type="entry name" value="Kelch motif"/>
    <property type="match status" value="1"/>
</dbReference>
<dbReference type="SUPFAM" id="SSF81383">
    <property type="entry name" value="F-box domain"/>
    <property type="match status" value="1"/>
</dbReference>
<dbReference type="Proteomes" id="UP001497512">
    <property type="component" value="Chromosome 4"/>
</dbReference>
<dbReference type="PANTHER" id="PTHR46344:SF27">
    <property type="entry name" value="KELCH REPEAT SUPERFAMILY PROTEIN"/>
    <property type="match status" value="1"/>
</dbReference>
<evidence type="ECO:0008006" key="6">
    <source>
        <dbReference type="Google" id="ProtNLM"/>
    </source>
</evidence>
<evidence type="ECO:0000256" key="3">
    <source>
        <dbReference type="SAM" id="MobiDB-lite"/>
    </source>
</evidence>
<dbReference type="EMBL" id="OZ019896">
    <property type="protein sequence ID" value="CAK9223449.1"/>
    <property type="molecule type" value="Genomic_DNA"/>
</dbReference>
<dbReference type="Gene3D" id="2.120.10.80">
    <property type="entry name" value="Kelch-type beta propeller"/>
    <property type="match status" value="1"/>
</dbReference>
<dbReference type="InterPro" id="IPR036047">
    <property type="entry name" value="F-box-like_dom_sf"/>
</dbReference>
<keyword evidence="2" id="KW-0677">Repeat</keyword>
<protein>
    <recommendedName>
        <fullName evidence="6">F-box domain-containing protein</fullName>
    </recommendedName>
</protein>
<accession>A0ABP0UK16</accession>
<organism evidence="4 5">
    <name type="scientific">Sphagnum troendelagicum</name>
    <dbReference type="NCBI Taxonomy" id="128251"/>
    <lineage>
        <taxon>Eukaryota</taxon>
        <taxon>Viridiplantae</taxon>
        <taxon>Streptophyta</taxon>
        <taxon>Embryophyta</taxon>
        <taxon>Bryophyta</taxon>
        <taxon>Sphagnophytina</taxon>
        <taxon>Sphagnopsida</taxon>
        <taxon>Sphagnales</taxon>
        <taxon>Sphagnaceae</taxon>
        <taxon>Sphagnum</taxon>
    </lineage>
</organism>
<evidence type="ECO:0000256" key="1">
    <source>
        <dbReference type="ARBA" id="ARBA00022441"/>
    </source>
</evidence>
<sequence>MMGRPSEEPWQQPGRSSCIKHHDGKRETTVEFTRDGDHCDGHEEIARQLRDRLGSDFVAVDEGTVNVPMNVVRTLQPEIQMFQQAKAKAEEEKDSGGGGGGDGRGDSSRRQGNPFAEPASSSMGIAELQGSGTQGDSLLPGLPDELAMCCLAHVPWKSQSKLYAVCKSWVAFLWSDYVHSIRCKLNVTENLLLILSVPFKMGPLRLTIFDTRSGSLDWDRPLMQVDHPAKWSGFLRGFRCVVVGSDLFIIGGRHDGVRYETGRDVWRLNFIRRQWSRVAPMLTPRRDFACAVIDGNVYVAGGTRCGHILPQGQGVSPVLSSVEMYNSQDDKWIPLPDLHIARLGCLGVELGGRFYVIGGGNDHGTVDFECFRSAEVFDPSTHSWTTIENMWQSAGKLPRAVAGVNSVMFAVDSDEQMLKSYDEATNLWKDVTSMPFASSNVSEKRTGNRPSHYQALGGVPGDQLVYVPHRGLLWIGPSGFPSVSLLPLQEGVSPTGWVGEDILGSSSLSSPPNPCANELSNTADICIPQLKTAWLIIGAATISI</sequence>
<dbReference type="InterPro" id="IPR015915">
    <property type="entry name" value="Kelch-typ_b-propeller"/>
</dbReference>
<dbReference type="SMART" id="SM00612">
    <property type="entry name" value="Kelch"/>
    <property type="match status" value="3"/>
</dbReference>
<evidence type="ECO:0000313" key="4">
    <source>
        <dbReference type="EMBL" id="CAK9223449.1"/>
    </source>
</evidence>
<gene>
    <name evidence="4" type="ORF">CSSPTR1EN2_LOCUS16837</name>
</gene>
<evidence type="ECO:0000313" key="5">
    <source>
        <dbReference type="Proteomes" id="UP001497512"/>
    </source>
</evidence>
<name>A0ABP0UK16_9BRYO</name>
<keyword evidence="5" id="KW-1185">Reference proteome</keyword>
<dbReference type="PANTHER" id="PTHR46344">
    <property type="entry name" value="OS02G0202900 PROTEIN"/>
    <property type="match status" value="1"/>
</dbReference>
<feature type="region of interest" description="Disordered" evidence="3">
    <location>
        <begin position="1"/>
        <end position="26"/>
    </location>
</feature>
<keyword evidence="1" id="KW-0880">Kelch repeat</keyword>
<feature type="region of interest" description="Disordered" evidence="3">
    <location>
        <begin position="83"/>
        <end position="121"/>
    </location>
</feature>
<proteinExistence type="predicted"/>
<dbReference type="Pfam" id="PF24681">
    <property type="entry name" value="Kelch_KLHDC2_KLHL20_DRC7"/>
    <property type="match status" value="1"/>
</dbReference>